<feature type="region of interest" description="Disordered" evidence="1">
    <location>
        <begin position="366"/>
        <end position="445"/>
    </location>
</feature>
<dbReference type="InterPro" id="IPR029071">
    <property type="entry name" value="Ubiquitin-like_domsf"/>
</dbReference>
<dbReference type="Pfam" id="PF00788">
    <property type="entry name" value="RA"/>
    <property type="match status" value="1"/>
</dbReference>
<feature type="compositionally biased region" description="Polar residues" evidence="1">
    <location>
        <begin position="249"/>
        <end position="268"/>
    </location>
</feature>
<feature type="compositionally biased region" description="Low complexity" evidence="1">
    <location>
        <begin position="50"/>
        <end position="59"/>
    </location>
</feature>
<feature type="compositionally biased region" description="Low complexity" evidence="1">
    <location>
        <begin position="534"/>
        <end position="550"/>
    </location>
</feature>
<dbReference type="RefSeq" id="XP_064855610.1">
    <property type="nucleotide sequence ID" value="XM_064999538.1"/>
</dbReference>
<evidence type="ECO:0000259" key="2">
    <source>
        <dbReference type="PROSITE" id="PS50105"/>
    </source>
</evidence>
<organism evidence="4 5">
    <name type="scientific">Saccharomycopsis crataegensis</name>
    <dbReference type="NCBI Taxonomy" id="43959"/>
    <lineage>
        <taxon>Eukaryota</taxon>
        <taxon>Fungi</taxon>
        <taxon>Dikarya</taxon>
        <taxon>Ascomycota</taxon>
        <taxon>Saccharomycotina</taxon>
        <taxon>Saccharomycetes</taxon>
        <taxon>Saccharomycopsidaceae</taxon>
        <taxon>Saccharomycopsis</taxon>
    </lineage>
</organism>
<feature type="compositionally biased region" description="Polar residues" evidence="1">
    <location>
        <begin position="60"/>
        <end position="74"/>
    </location>
</feature>
<dbReference type="CDD" id="cd01786">
    <property type="entry name" value="RA_STE50"/>
    <property type="match status" value="1"/>
</dbReference>
<accession>A0AAV5QWS4</accession>
<feature type="region of interest" description="Disordered" evidence="1">
    <location>
        <begin position="249"/>
        <end position="276"/>
    </location>
</feature>
<gene>
    <name evidence="4" type="ORF">DASC09_059540</name>
</gene>
<dbReference type="PROSITE" id="PS50105">
    <property type="entry name" value="SAM_DOMAIN"/>
    <property type="match status" value="1"/>
</dbReference>
<dbReference type="AlphaFoldDB" id="A0AAV5QWS4"/>
<feature type="region of interest" description="Disordered" evidence="1">
    <location>
        <begin position="524"/>
        <end position="566"/>
    </location>
</feature>
<proteinExistence type="predicted"/>
<dbReference type="InterPro" id="IPR000159">
    <property type="entry name" value="RA_dom"/>
</dbReference>
<dbReference type="InterPro" id="IPR001660">
    <property type="entry name" value="SAM"/>
</dbReference>
<feature type="domain" description="SAM" evidence="2">
    <location>
        <begin position="111"/>
        <end position="181"/>
    </location>
</feature>
<reference evidence="4 5" key="1">
    <citation type="journal article" date="2023" name="Elife">
        <title>Identification of key yeast species and microbe-microbe interactions impacting larval growth of Drosophila in the wild.</title>
        <authorList>
            <person name="Mure A."/>
            <person name="Sugiura Y."/>
            <person name="Maeda R."/>
            <person name="Honda K."/>
            <person name="Sakurai N."/>
            <person name="Takahashi Y."/>
            <person name="Watada M."/>
            <person name="Katoh T."/>
            <person name="Gotoh A."/>
            <person name="Gotoh Y."/>
            <person name="Taniguchi I."/>
            <person name="Nakamura K."/>
            <person name="Hayashi T."/>
            <person name="Katayama T."/>
            <person name="Uemura T."/>
            <person name="Hattori Y."/>
        </authorList>
    </citation>
    <scope>NUCLEOTIDE SEQUENCE [LARGE SCALE GENOMIC DNA]</scope>
    <source>
        <strain evidence="4 5">SC-9</strain>
    </source>
</reference>
<feature type="domain" description="Ras-associating" evidence="3">
    <location>
        <begin position="567"/>
        <end position="641"/>
    </location>
</feature>
<sequence>MNRKNMKRPESLLLDQNSLNSSFNLESNEPSSKEHDNYNVAFKNSFSLKKSSKNTTSSSIEVNKNRGSGGSVNNLRIVSINNSTSSSNSKPMSPVSPKYLEKNNDKKFYDWTRIEVHNWIVNLTDLNRISKSQETARTFLEHNVTGDILPYLNMQHFNDMNIKELKIKLLLKKNIESLLVQFMDKYSNDEGFDEILLNSHLMNNYNSSNVSSALYNDYSIALTEQVLTNLSDQIIRLYSSRVQDVYNNTSGANNSSSDINTGKNNSKSSTRDKSVEKMDHDLKKLHQNFQRFKEDVAPVVKHYKTAKANVSANSSISQTPIENNYFLNSTLTPSSLNGSPSIVSPMRNIASPTNQPLYNKRSNLRDSLEDSLGGSTGMNTIQDEDLNGSKKKSGDRMLLNPFKERKDYDRSPLESTYEASVHSNSSFNGSSTQSQVAQQDIHQRTLSNSSIKAGAITVSKNLLTGTPSPTVGTSAYQTAQTALQTPNSGTYPPLSHQQSNVSLYTSSSVNNYGGSNALGVLSAPSSSTHGNFNSPTTIQGQQSIQQSPGPLSGVSSTPTGVRTEPLKQLKAKYDDPCYKVLQKAMIKHKINNVDWRNYVLVICYGDKERILGPEEKPVKVFKELQDKGGQHPSFMIRQLEAASPSSDRFDDDGNTSGAYSSY</sequence>
<dbReference type="GO" id="GO:0007165">
    <property type="term" value="P:signal transduction"/>
    <property type="evidence" value="ECO:0007669"/>
    <property type="project" value="InterPro"/>
</dbReference>
<feature type="compositionally biased region" description="Polar residues" evidence="1">
    <location>
        <begin position="524"/>
        <end position="533"/>
    </location>
</feature>
<evidence type="ECO:0000313" key="4">
    <source>
        <dbReference type="EMBL" id="GMM38615.1"/>
    </source>
</evidence>
<feature type="region of interest" description="Disordered" evidence="1">
    <location>
        <begin position="639"/>
        <end position="662"/>
    </location>
</feature>
<feature type="compositionally biased region" description="Low complexity" evidence="1">
    <location>
        <begin position="11"/>
        <end position="30"/>
    </location>
</feature>
<dbReference type="SUPFAM" id="SSF54236">
    <property type="entry name" value="Ubiquitin-like"/>
    <property type="match status" value="1"/>
</dbReference>
<comment type="caution">
    <text evidence="4">The sequence shown here is derived from an EMBL/GenBank/DDBJ whole genome shotgun (WGS) entry which is preliminary data.</text>
</comment>
<feature type="region of interest" description="Disordered" evidence="1">
    <location>
        <begin position="50"/>
        <end position="74"/>
    </location>
</feature>
<evidence type="ECO:0000259" key="3">
    <source>
        <dbReference type="PROSITE" id="PS50200"/>
    </source>
</evidence>
<dbReference type="GeneID" id="90076603"/>
<keyword evidence="5" id="KW-1185">Reference proteome</keyword>
<dbReference type="SMART" id="SM00314">
    <property type="entry name" value="RA"/>
    <property type="match status" value="1"/>
</dbReference>
<dbReference type="EMBL" id="BTFZ01000020">
    <property type="protein sequence ID" value="GMM38615.1"/>
    <property type="molecule type" value="Genomic_DNA"/>
</dbReference>
<protein>
    <submittedName>
        <fullName evidence="4">Ste50 protein</fullName>
    </submittedName>
</protein>
<dbReference type="SUPFAM" id="SSF47769">
    <property type="entry name" value="SAM/Pointed domain"/>
    <property type="match status" value="1"/>
</dbReference>
<evidence type="ECO:0000256" key="1">
    <source>
        <dbReference type="SAM" id="MobiDB-lite"/>
    </source>
</evidence>
<dbReference type="Proteomes" id="UP001360560">
    <property type="component" value="Unassembled WGS sequence"/>
</dbReference>
<feature type="compositionally biased region" description="Basic and acidic residues" evidence="1">
    <location>
        <begin position="402"/>
        <end position="412"/>
    </location>
</feature>
<dbReference type="Gene3D" id="3.10.20.90">
    <property type="entry name" value="Phosphatidylinositol 3-kinase Catalytic Subunit, Chain A, domain 1"/>
    <property type="match status" value="1"/>
</dbReference>
<feature type="compositionally biased region" description="Low complexity" evidence="1">
    <location>
        <begin position="420"/>
        <end position="436"/>
    </location>
</feature>
<evidence type="ECO:0000313" key="5">
    <source>
        <dbReference type="Proteomes" id="UP001360560"/>
    </source>
</evidence>
<dbReference type="InterPro" id="IPR013761">
    <property type="entry name" value="SAM/pointed_sf"/>
</dbReference>
<dbReference type="Gene3D" id="1.10.150.50">
    <property type="entry name" value="Transcription Factor, Ets-1"/>
    <property type="match status" value="1"/>
</dbReference>
<feature type="region of interest" description="Disordered" evidence="1">
    <location>
        <begin position="1"/>
        <end position="37"/>
    </location>
</feature>
<name>A0AAV5QWS4_9ASCO</name>
<dbReference type="PROSITE" id="PS50200">
    <property type="entry name" value="RA"/>
    <property type="match status" value="1"/>
</dbReference>